<feature type="transmembrane region" description="Helical" evidence="5">
    <location>
        <begin position="137"/>
        <end position="158"/>
    </location>
</feature>
<evidence type="ECO:0000256" key="3">
    <source>
        <dbReference type="ARBA" id="ARBA00022989"/>
    </source>
</evidence>
<keyword evidence="4 5" id="KW-0472">Membrane</keyword>
<feature type="transmembrane region" description="Helical" evidence="5">
    <location>
        <begin position="375"/>
        <end position="397"/>
    </location>
</feature>
<dbReference type="OMA" id="YAYCSAT"/>
<feature type="transmembrane region" description="Helical" evidence="5">
    <location>
        <begin position="44"/>
        <end position="63"/>
    </location>
</feature>
<organism evidence="6 7">
    <name type="scientific">Blomia tropicalis</name>
    <name type="common">Mite</name>
    <dbReference type="NCBI Taxonomy" id="40697"/>
    <lineage>
        <taxon>Eukaryota</taxon>
        <taxon>Metazoa</taxon>
        <taxon>Ecdysozoa</taxon>
        <taxon>Arthropoda</taxon>
        <taxon>Chelicerata</taxon>
        <taxon>Arachnida</taxon>
        <taxon>Acari</taxon>
        <taxon>Acariformes</taxon>
        <taxon>Sarcoptiformes</taxon>
        <taxon>Astigmata</taxon>
        <taxon>Glycyphagoidea</taxon>
        <taxon>Echimyopodidae</taxon>
        <taxon>Blomia</taxon>
    </lineage>
</organism>
<feature type="transmembrane region" description="Helical" evidence="5">
    <location>
        <begin position="237"/>
        <end position="262"/>
    </location>
</feature>
<feature type="transmembrane region" description="Helical" evidence="5">
    <location>
        <begin position="530"/>
        <end position="553"/>
    </location>
</feature>
<feature type="transmembrane region" description="Helical" evidence="5">
    <location>
        <begin position="164"/>
        <end position="191"/>
    </location>
</feature>
<dbReference type="Gene3D" id="1.20.1250.20">
    <property type="entry name" value="MFS general substrate transporter like domains"/>
    <property type="match status" value="1"/>
</dbReference>
<feature type="transmembrane region" description="Helical" evidence="5">
    <location>
        <begin position="444"/>
        <end position="462"/>
    </location>
</feature>
<dbReference type="GO" id="GO:0022857">
    <property type="term" value="F:transmembrane transporter activity"/>
    <property type="evidence" value="ECO:0007669"/>
    <property type="project" value="InterPro"/>
</dbReference>
<dbReference type="InterPro" id="IPR036259">
    <property type="entry name" value="MFS_trans_sf"/>
</dbReference>
<dbReference type="EMBL" id="JAPWDV010000002">
    <property type="protein sequence ID" value="KAJ6219716.1"/>
    <property type="molecule type" value="Genomic_DNA"/>
</dbReference>
<evidence type="ECO:0000256" key="5">
    <source>
        <dbReference type="SAM" id="Phobius"/>
    </source>
</evidence>
<name>A0A9Q0RNJ0_BLOTA</name>
<comment type="subcellular location">
    <subcellularLocation>
        <location evidence="1">Membrane</location>
        <topology evidence="1">Multi-pass membrane protein</topology>
    </subcellularLocation>
</comment>
<evidence type="ECO:0000313" key="6">
    <source>
        <dbReference type="EMBL" id="KAJ6219716.1"/>
    </source>
</evidence>
<dbReference type="SUPFAM" id="SSF103473">
    <property type="entry name" value="MFS general substrate transporter"/>
    <property type="match status" value="1"/>
</dbReference>
<dbReference type="GO" id="GO:0016020">
    <property type="term" value="C:membrane"/>
    <property type="evidence" value="ECO:0007669"/>
    <property type="project" value="UniProtKB-SubCell"/>
</dbReference>
<gene>
    <name evidence="6" type="ORF">RDWZM_005528</name>
</gene>
<dbReference type="PANTHER" id="PTHR23507">
    <property type="entry name" value="ZGC:174356"/>
    <property type="match status" value="1"/>
</dbReference>
<sequence length="571" mass="63905">MTNLINVARDFFLDKMDSRTSEELDNNYSWRKYLSVQQLRVEPFILLYMFAYSLSAMAVSQLVQDKLCRVDYDQSAAFCISINSADFDHGAETIKSDIITDGAYITLYRTLLSTLPCIIWAIFLGPWSDTYVHGRKLIMIGGASAAALESFILIINAADFHASAYFVLLSFIPSALSGGIIATLMAIYAYCSATSDKTTRSTRFAIVEICFWIAQPIGSFIGGQILGNGDKNTHYQLYNYIPVFVISFCAQIAGIIWVILVINENPSFSPSLSSSSTQINEPNTSPASGTAVFCTPMNVNTHEAATMPIDYDQTSFNHDQDYLIYQQSSYISFTRISYHSNKICQQFCRLFEVNNVRDLYVTLTKKRAHSGRAQIWILFSLTACLMLTYMNTTFILWPYVEKLYSWPTKFYSNVTSGVAVATLLLMGLVLPIFVRILKFGDMRLTLIGILSLLAQCILRGAWQHETGLYLSFILGSLAPLSFIGVRSRLSKIINDDERGKLFALLAIVESLTPGIASFFYSMIFGASIDIYPGLVFMIAAFILLVPLLAIIFIDVYCVHDYDLQQQPTTSS</sequence>
<evidence type="ECO:0000256" key="1">
    <source>
        <dbReference type="ARBA" id="ARBA00004141"/>
    </source>
</evidence>
<comment type="caution">
    <text evidence="6">The sequence shown here is derived from an EMBL/GenBank/DDBJ whole genome shotgun (WGS) entry which is preliminary data.</text>
</comment>
<evidence type="ECO:0008006" key="8">
    <source>
        <dbReference type="Google" id="ProtNLM"/>
    </source>
</evidence>
<feature type="transmembrane region" description="Helical" evidence="5">
    <location>
        <begin position="468"/>
        <end position="489"/>
    </location>
</feature>
<dbReference type="PANTHER" id="PTHR23507:SF1">
    <property type="entry name" value="FI18259P1-RELATED"/>
    <property type="match status" value="1"/>
</dbReference>
<dbReference type="AlphaFoldDB" id="A0A9Q0RNJ0"/>
<evidence type="ECO:0000256" key="4">
    <source>
        <dbReference type="ARBA" id="ARBA00023136"/>
    </source>
</evidence>
<feature type="transmembrane region" description="Helical" evidence="5">
    <location>
        <begin position="501"/>
        <end position="524"/>
    </location>
</feature>
<feature type="transmembrane region" description="Helical" evidence="5">
    <location>
        <begin position="106"/>
        <end position="125"/>
    </location>
</feature>
<proteinExistence type="predicted"/>
<keyword evidence="2 5" id="KW-0812">Transmembrane</keyword>
<reference evidence="6" key="1">
    <citation type="submission" date="2022-12" db="EMBL/GenBank/DDBJ databases">
        <title>Genome assemblies of Blomia tropicalis.</title>
        <authorList>
            <person name="Cui Y."/>
        </authorList>
    </citation>
    <scope>NUCLEOTIDE SEQUENCE</scope>
    <source>
        <tissue evidence="6">Adult mites</tissue>
    </source>
</reference>
<keyword evidence="3 5" id="KW-1133">Transmembrane helix</keyword>
<dbReference type="Pfam" id="PF07690">
    <property type="entry name" value="MFS_1"/>
    <property type="match status" value="1"/>
</dbReference>
<feature type="transmembrane region" description="Helical" evidence="5">
    <location>
        <begin position="417"/>
        <end position="437"/>
    </location>
</feature>
<feature type="transmembrane region" description="Helical" evidence="5">
    <location>
        <begin position="203"/>
        <end position="225"/>
    </location>
</feature>
<accession>A0A9Q0RNJ0</accession>
<dbReference type="InterPro" id="IPR011701">
    <property type="entry name" value="MFS"/>
</dbReference>
<evidence type="ECO:0000256" key="2">
    <source>
        <dbReference type="ARBA" id="ARBA00022692"/>
    </source>
</evidence>
<dbReference type="Proteomes" id="UP001142055">
    <property type="component" value="Chromosome 2"/>
</dbReference>
<protein>
    <recommendedName>
        <fullName evidence="8">Proton-coupled folate transporter</fullName>
    </recommendedName>
</protein>
<evidence type="ECO:0000313" key="7">
    <source>
        <dbReference type="Proteomes" id="UP001142055"/>
    </source>
</evidence>
<keyword evidence="7" id="KW-1185">Reference proteome</keyword>